<accession>A0A428SJI2</accession>
<organism evidence="1 2">
    <name type="scientific">Fusarium ambrosium</name>
    <dbReference type="NCBI Taxonomy" id="131363"/>
    <lineage>
        <taxon>Eukaryota</taxon>
        <taxon>Fungi</taxon>
        <taxon>Dikarya</taxon>
        <taxon>Ascomycota</taxon>
        <taxon>Pezizomycotina</taxon>
        <taxon>Sordariomycetes</taxon>
        <taxon>Hypocreomycetidae</taxon>
        <taxon>Hypocreales</taxon>
        <taxon>Nectriaceae</taxon>
        <taxon>Fusarium</taxon>
        <taxon>Fusarium solani species complex</taxon>
    </lineage>
</organism>
<sequence length="567" mass="64762">MALADQAGVVRLALNSSLYPPRDEQLPEESPVVAGNVSNLPYLPEQAWELARLIYYAGNNVPRFFFSTQKVSWSEDGEIDIREIHSNLPLSFLDDLERFQLLHIGQSSGQETYSLCSLISDQIPPSTSIKEAGQWRMRALKHVFDIFPQTGETEPITYTQKGDSLLPILRKLSPQMWSDAAECSDTEFLAAAFEGFLAATNFGDFTWKIQAIQVAERLALLTNNHVDICRVSLRHYALRRLDPLRRKQPVPSLPLTISHIQATNKRDNAFMGQFTLMKTQALMDEGASPSDVYEATRTFQVLDPNQISRQEDLVLLQCRFLYAKSLRYDGRFEQAAEFFNQVLDTAKQLKSRLMLKVVIQYAELESERGNHAVALQFLNQDKEYLSSARRTELGSGRRLTLALAYAHLMKALDDMIRIGHRDDAALNEAAGLFQWLQNAYTSMGQVSLTLTQSIFQACCGLAMIYHIRQETAQAYHWWEEAKVAANRRWPEPGYAIMIVAYSQSQLAFQLGRADAVELSQQAKQVWDSIGRRRYYHFTGLGTLWPDWIGYHEEQQSRQRLIPLHQQR</sequence>
<evidence type="ECO:0008006" key="3">
    <source>
        <dbReference type="Google" id="ProtNLM"/>
    </source>
</evidence>
<keyword evidence="2" id="KW-1185">Reference proteome</keyword>
<protein>
    <recommendedName>
        <fullName evidence="3">MalT-like TPR region domain-containing protein</fullName>
    </recommendedName>
</protein>
<comment type="caution">
    <text evidence="1">The sequence shown here is derived from an EMBL/GenBank/DDBJ whole genome shotgun (WGS) entry which is preliminary data.</text>
</comment>
<gene>
    <name evidence="1" type="ORF">CDV31_015781</name>
</gene>
<dbReference type="EMBL" id="NIZV01000439">
    <property type="protein sequence ID" value="RSL89942.1"/>
    <property type="molecule type" value="Genomic_DNA"/>
</dbReference>
<proteinExistence type="predicted"/>
<name>A0A428SJI2_9HYPO</name>
<dbReference type="Proteomes" id="UP000288429">
    <property type="component" value="Unassembled WGS sequence"/>
</dbReference>
<dbReference type="AlphaFoldDB" id="A0A428SJI2"/>
<evidence type="ECO:0000313" key="2">
    <source>
        <dbReference type="Proteomes" id="UP000288429"/>
    </source>
</evidence>
<evidence type="ECO:0000313" key="1">
    <source>
        <dbReference type="EMBL" id="RSL89942.1"/>
    </source>
</evidence>
<reference evidence="1 2" key="1">
    <citation type="submission" date="2017-06" db="EMBL/GenBank/DDBJ databases">
        <title>Cmopartive genomic analysis of Ambrosia Fusariam Clade fungi.</title>
        <authorList>
            <person name="Stajich J.E."/>
            <person name="Carrillo J."/>
            <person name="Kijimoto T."/>
            <person name="Eskalen A."/>
            <person name="O'Donnell K."/>
            <person name="Kasson M."/>
        </authorList>
    </citation>
    <scope>NUCLEOTIDE SEQUENCE [LARGE SCALE GENOMIC DNA]</scope>
    <source>
        <strain evidence="1 2">NRRL 20438</strain>
    </source>
</reference>